<gene>
    <name evidence="2" type="ORF">DFH07DRAFT_940144</name>
</gene>
<evidence type="ECO:0000256" key="1">
    <source>
        <dbReference type="SAM" id="MobiDB-lite"/>
    </source>
</evidence>
<feature type="compositionally biased region" description="Basic residues" evidence="1">
    <location>
        <begin position="139"/>
        <end position="148"/>
    </location>
</feature>
<sequence length="632" mass="69831">MRVTKWHICAALEALEAKEGERVIGVNALVQPASLALRNTVLRKETHMGGQEVLCVHIRHWESGHGSEQVPVDWGWRRIQESGEGRRERHRTLKARAAGFRKSILPTAPLSVLALPIARPLSYSCPSSPELRTTTAMRGRGRGDRRKRLGCDGGRMRSSPCPGHPIPVSHEEERRVPRPAMCSHEQGAAPGTLRTRAKEGGAEKRSTIGKRLTDRVVAWALRLRRAPCSVRKGCAAVASSERGGWVGSRKAQLQKVTAENRSGGAQGAPPPVPPWIRVNPSAVRGLMGALGFGEGAHWVLKSELLRRAGHGYSRWEGLEHHKRVELDGKGIGTPHQKWWWGKSLECAIANGYNRTRRKKPLVYARDSQRDTEKGREGGKQGIGFSLPRAFSSPITGLPVSRSSLPARRSSSWRFTPPTRTDPASLFLSFAPSISTPSPQGRRLRPTKRTMRYTRPSSSDTAETRIHPSSLRPPPLGGAGSPPARAPRSLDRLSKFRREGGKGPAGTKGMKYDGADDAQENGGNARVYGDTIPRSSAPRESVHSRRRRPFKTGTIWQRVQPRHTRQPREERRDKIRGAVGLIVGSTGRYTGRTAVSVLWWHRFVRDSGIFEQWGKGQNLAKSCVLQERALEGS</sequence>
<keyword evidence="3" id="KW-1185">Reference proteome</keyword>
<reference evidence="2" key="1">
    <citation type="submission" date="2023-03" db="EMBL/GenBank/DDBJ databases">
        <title>Massive genome expansion in bonnet fungi (Mycena s.s.) driven by repeated elements and novel gene families across ecological guilds.</title>
        <authorList>
            <consortium name="Lawrence Berkeley National Laboratory"/>
            <person name="Harder C.B."/>
            <person name="Miyauchi S."/>
            <person name="Viragh M."/>
            <person name="Kuo A."/>
            <person name="Thoen E."/>
            <person name="Andreopoulos B."/>
            <person name="Lu D."/>
            <person name="Skrede I."/>
            <person name="Drula E."/>
            <person name="Henrissat B."/>
            <person name="Morin E."/>
            <person name="Kohler A."/>
            <person name="Barry K."/>
            <person name="LaButti K."/>
            <person name="Morin E."/>
            <person name="Salamov A."/>
            <person name="Lipzen A."/>
            <person name="Mereny Z."/>
            <person name="Hegedus B."/>
            <person name="Baldrian P."/>
            <person name="Stursova M."/>
            <person name="Weitz H."/>
            <person name="Taylor A."/>
            <person name="Grigoriev I.V."/>
            <person name="Nagy L.G."/>
            <person name="Martin F."/>
            <person name="Kauserud H."/>
        </authorList>
    </citation>
    <scope>NUCLEOTIDE SEQUENCE</scope>
    <source>
        <strain evidence="2">CBHHK188m</strain>
    </source>
</reference>
<evidence type="ECO:0000313" key="2">
    <source>
        <dbReference type="EMBL" id="KAJ7759404.1"/>
    </source>
</evidence>
<evidence type="ECO:0000313" key="3">
    <source>
        <dbReference type="Proteomes" id="UP001215280"/>
    </source>
</evidence>
<dbReference type="AlphaFoldDB" id="A0AAD7JBZ6"/>
<feature type="region of interest" description="Disordered" evidence="1">
    <location>
        <begin position="126"/>
        <end position="174"/>
    </location>
</feature>
<accession>A0AAD7JBZ6</accession>
<feature type="compositionally biased region" description="Basic residues" evidence="1">
    <location>
        <begin position="441"/>
        <end position="451"/>
    </location>
</feature>
<feature type="region of interest" description="Disordered" evidence="1">
    <location>
        <begin position="363"/>
        <end position="547"/>
    </location>
</feature>
<feature type="compositionally biased region" description="Low complexity" evidence="1">
    <location>
        <begin position="400"/>
        <end position="413"/>
    </location>
</feature>
<feature type="compositionally biased region" description="Basic and acidic residues" evidence="1">
    <location>
        <begin position="487"/>
        <end position="500"/>
    </location>
</feature>
<dbReference type="Proteomes" id="UP001215280">
    <property type="component" value="Unassembled WGS sequence"/>
</dbReference>
<feature type="compositionally biased region" description="Basic and acidic residues" evidence="1">
    <location>
        <begin position="366"/>
        <end position="378"/>
    </location>
</feature>
<name>A0AAD7JBZ6_9AGAR</name>
<organism evidence="2 3">
    <name type="scientific">Mycena maculata</name>
    <dbReference type="NCBI Taxonomy" id="230809"/>
    <lineage>
        <taxon>Eukaryota</taxon>
        <taxon>Fungi</taxon>
        <taxon>Dikarya</taxon>
        <taxon>Basidiomycota</taxon>
        <taxon>Agaricomycotina</taxon>
        <taxon>Agaricomycetes</taxon>
        <taxon>Agaricomycetidae</taxon>
        <taxon>Agaricales</taxon>
        <taxon>Marasmiineae</taxon>
        <taxon>Mycenaceae</taxon>
        <taxon>Mycena</taxon>
    </lineage>
</organism>
<proteinExistence type="predicted"/>
<feature type="region of interest" description="Disordered" evidence="1">
    <location>
        <begin position="245"/>
        <end position="274"/>
    </location>
</feature>
<protein>
    <submittedName>
        <fullName evidence="2">Uncharacterized protein</fullName>
    </submittedName>
</protein>
<dbReference type="EMBL" id="JARJLG010000052">
    <property type="protein sequence ID" value="KAJ7759404.1"/>
    <property type="molecule type" value="Genomic_DNA"/>
</dbReference>
<comment type="caution">
    <text evidence="2">The sequence shown here is derived from an EMBL/GenBank/DDBJ whole genome shotgun (WGS) entry which is preliminary data.</text>
</comment>
<feature type="compositionally biased region" description="Polar residues" evidence="1">
    <location>
        <begin position="126"/>
        <end position="136"/>
    </location>
</feature>